<evidence type="ECO:0000256" key="11">
    <source>
        <dbReference type="ARBA" id="ARBA00023286"/>
    </source>
</evidence>
<evidence type="ECO:0000256" key="7">
    <source>
        <dbReference type="ARBA" id="ARBA00023065"/>
    </source>
</evidence>
<dbReference type="PRINTS" id="PR01176">
    <property type="entry name" value="GABABRECEPTR"/>
</dbReference>
<dbReference type="GO" id="GO:0016020">
    <property type="term" value="C:membrane"/>
    <property type="evidence" value="ECO:0007669"/>
    <property type="project" value="UniProtKB-SubCell"/>
</dbReference>
<feature type="domain" description="Ionotropic glutamate receptor C-terminal" evidence="16">
    <location>
        <begin position="473"/>
        <end position="813"/>
    </location>
</feature>
<evidence type="ECO:0000259" key="16">
    <source>
        <dbReference type="SMART" id="SM00079"/>
    </source>
</evidence>
<feature type="transmembrane region" description="Helical" evidence="14">
    <location>
        <begin position="593"/>
        <end position="611"/>
    </location>
</feature>
<evidence type="ECO:0000256" key="2">
    <source>
        <dbReference type="ARBA" id="ARBA00008685"/>
    </source>
</evidence>
<organism evidence="17 18">
    <name type="scientific">Cuscuta epithymum</name>
    <dbReference type="NCBI Taxonomy" id="186058"/>
    <lineage>
        <taxon>Eukaryota</taxon>
        <taxon>Viridiplantae</taxon>
        <taxon>Streptophyta</taxon>
        <taxon>Embryophyta</taxon>
        <taxon>Tracheophyta</taxon>
        <taxon>Spermatophyta</taxon>
        <taxon>Magnoliopsida</taxon>
        <taxon>eudicotyledons</taxon>
        <taxon>Gunneridae</taxon>
        <taxon>Pentapetalae</taxon>
        <taxon>asterids</taxon>
        <taxon>lamiids</taxon>
        <taxon>Solanales</taxon>
        <taxon>Convolvulaceae</taxon>
        <taxon>Cuscuteae</taxon>
        <taxon>Cuscuta</taxon>
        <taxon>Cuscuta subgen. Cuscuta</taxon>
    </lineage>
</organism>
<dbReference type="PANTHER" id="PTHR18966">
    <property type="entry name" value="IONOTROPIC GLUTAMATE RECEPTOR"/>
    <property type="match status" value="1"/>
</dbReference>
<dbReference type="Pfam" id="PF00060">
    <property type="entry name" value="Lig_chan"/>
    <property type="match status" value="1"/>
</dbReference>
<dbReference type="Gene3D" id="3.40.50.2300">
    <property type="match status" value="2"/>
</dbReference>
<keyword evidence="12 13" id="KW-0407">Ion channel</keyword>
<dbReference type="GO" id="GO:0015276">
    <property type="term" value="F:ligand-gated monoatomic ion channel activity"/>
    <property type="evidence" value="ECO:0007669"/>
    <property type="project" value="InterPro"/>
</dbReference>
<feature type="transmembrane region" description="Helical" evidence="14">
    <location>
        <begin position="655"/>
        <end position="679"/>
    </location>
</feature>
<evidence type="ECO:0000256" key="5">
    <source>
        <dbReference type="ARBA" id="ARBA00022729"/>
    </source>
</evidence>
<dbReference type="FunFam" id="3.40.50.2300:FF:000081">
    <property type="entry name" value="Glutamate receptor"/>
    <property type="match status" value="1"/>
</dbReference>
<evidence type="ECO:0000256" key="15">
    <source>
        <dbReference type="SAM" id="SignalP"/>
    </source>
</evidence>
<evidence type="ECO:0000313" key="18">
    <source>
        <dbReference type="Proteomes" id="UP001152523"/>
    </source>
</evidence>
<keyword evidence="3 13" id="KW-0813">Transport</keyword>
<name>A0AAV0DXF4_9ASTE</name>
<reference evidence="17" key="1">
    <citation type="submission" date="2022-07" db="EMBL/GenBank/DDBJ databases">
        <authorList>
            <person name="Macas J."/>
            <person name="Novak P."/>
            <person name="Neumann P."/>
        </authorList>
    </citation>
    <scope>NUCLEOTIDE SEQUENCE</scope>
</reference>
<comment type="caution">
    <text evidence="17">The sequence shown here is derived from an EMBL/GenBank/DDBJ whole genome shotgun (WGS) entry which is preliminary data.</text>
</comment>
<proteinExistence type="inferred from homology"/>
<dbReference type="InterPro" id="IPR015683">
    <property type="entry name" value="Ionotropic_Glu_rcpt"/>
</dbReference>
<dbReference type="CDD" id="cd13686">
    <property type="entry name" value="GluR_Plant"/>
    <property type="match status" value="1"/>
</dbReference>
<evidence type="ECO:0000256" key="6">
    <source>
        <dbReference type="ARBA" id="ARBA00022989"/>
    </source>
</evidence>
<dbReference type="EMBL" id="CAMAPF010000155">
    <property type="protein sequence ID" value="CAH9109667.1"/>
    <property type="molecule type" value="Genomic_DNA"/>
</dbReference>
<dbReference type="InterPro" id="IPR017103">
    <property type="entry name" value="Iontropic_Glu_rcpt_pln"/>
</dbReference>
<gene>
    <name evidence="17" type="ORF">CEPIT_LOCUS18877</name>
</gene>
<keyword evidence="11 13" id="KW-1071">Ligand-gated ion channel</keyword>
<keyword evidence="9 13" id="KW-0675">Receptor</keyword>
<dbReference type="SUPFAM" id="SSF53822">
    <property type="entry name" value="Periplasmic binding protein-like I"/>
    <property type="match status" value="1"/>
</dbReference>
<evidence type="ECO:0000256" key="4">
    <source>
        <dbReference type="ARBA" id="ARBA00022692"/>
    </source>
</evidence>
<accession>A0AAV0DXF4</accession>
<dbReference type="AlphaFoldDB" id="A0AAV0DXF4"/>
<dbReference type="PIRSF" id="PIRSF037090">
    <property type="entry name" value="Iontro_Glu-like_rcpt_pln"/>
    <property type="match status" value="1"/>
</dbReference>
<evidence type="ECO:0000256" key="13">
    <source>
        <dbReference type="PIRNR" id="PIRNR037090"/>
    </source>
</evidence>
<dbReference type="FunFam" id="3.40.190.10:FF:000175">
    <property type="entry name" value="Glutamate receptor"/>
    <property type="match status" value="1"/>
</dbReference>
<dbReference type="Pfam" id="PF01094">
    <property type="entry name" value="ANF_receptor"/>
    <property type="match status" value="1"/>
</dbReference>
<feature type="chain" id="PRO_5043347877" description="Glutamate receptor" evidence="15">
    <location>
        <begin position="28"/>
        <end position="908"/>
    </location>
</feature>
<comment type="function">
    <text evidence="13">Glutamate-gated receptor that probably acts as non-selective cation channel.</text>
</comment>
<protein>
    <recommendedName>
        <fullName evidence="13">Glutamate receptor</fullName>
    </recommendedName>
</protein>
<dbReference type="Gene3D" id="3.40.190.10">
    <property type="entry name" value="Periplasmic binding protein-like II"/>
    <property type="match status" value="3"/>
</dbReference>
<dbReference type="InterPro" id="IPR001828">
    <property type="entry name" value="ANF_lig-bd_rcpt"/>
</dbReference>
<dbReference type="GO" id="GO:0007165">
    <property type="term" value="P:signal transduction"/>
    <property type="evidence" value="ECO:0007669"/>
    <property type="project" value="UniProtKB-ARBA"/>
</dbReference>
<evidence type="ECO:0000256" key="9">
    <source>
        <dbReference type="ARBA" id="ARBA00023170"/>
    </source>
</evidence>
<dbReference type="InterPro" id="IPR019594">
    <property type="entry name" value="Glu/Gly-bd"/>
</dbReference>
<sequence length="908" mass="101582">MKFVVVVGKAFALLVLGFLILTVKCGGEENPPPPPAETVVNVGAVFTFNSVIGRAAKAALEIALSDINEDPTILHSTKLNITMVDANSSAFLATLGVFQVIENQAVAIIGPESSAITHMISFIATGLSVPLISFSATDPTLLPSQSPFFIRMAQSDSLQMSALADLIRFHRWREVMAIYVDDEYGRNGISYLGDQLARGMSYIHFKFPLSTNFDSSELTTALNNSKKLGPRVYVVHIYPDSMLRFFKVAQKLDMMRSNYVWFATDWLSSSLESSLQNQTSLGFLEGVVGLRPYIPKTRKKDAFMFRWRNLVNKNFVNSELITHAVYAYDSMWVIALGIDALLREGKNLTFSFSKGNTQIERFKVFREGEDLLKILTQTNFKGLIGNVHFDEFQSLVGSGYEVFNIAEGSIHTVGYWSNFSGLSISPPPLIPIPNNKSQTAKEFNYKLGNVVWPGGVRSTPRGWLLADNEKPYRIGVPRKTSFTEFARLNDKNEMEGYCIDVFNKASRLLPYNIKYEFVPFGDGLSNPSYNDLVNMVANDNFDAAVGDIAIVTSRTRIVDFTQPYMDSGLVIVGLLDDSKASAWVFLKPFTPEMWVVTGLSFLVIAVVVWILEHRVNDDFRGPPKRQLITMLLFSFSTLFKTNAENTISTLGRIVMLVWLFLLLVVTSSYTASLTSILTVQQLSSPITGIDSLVATKWPIGYLVGSFVPAYLRDNYNVPPSRLVCLHSPEEYESSLRRGPGRGGVAAIVDELPYVELFLANRTDFGIIGQPFTKKEWGFVFQKDSPVAVDMSTAILKLSESKKLYEIYKKWFCKPICPSERGRTAEPNESQLSSFWGLYILCAGVSVIALSIFLFRTVRQYMRYKRKQLESSSSSSNTGFSQVVCNFLQFIDEKEEAIKAFFTQHDSPP</sequence>
<dbReference type="SMART" id="SM00079">
    <property type="entry name" value="PBPe"/>
    <property type="match status" value="1"/>
</dbReference>
<dbReference type="Proteomes" id="UP001152523">
    <property type="component" value="Unassembled WGS sequence"/>
</dbReference>
<keyword evidence="8 13" id="KW-0472">Membrane</keyword>
<dbReference type="InterPro" id="IPR028082">
    <property type="entry name" value="Peripla_BP_I"/>
</dbReference>
<comment type="similarity">
    <text evidence="2 13">Belongs to the glutamate-gated ion channel (TC 1.A.10.1) family.</text>
</comment>
<evidence type="ECO:0000313" key="17">
    <source>
        <dbReference type="EMBL" id="CAH9109667.1"/>
    </source>
</evidence>
<feature type="signal peptide" evidence="15">
    <location>
        <begin position="1"/>
        <end position="27"/>
    </location>
</feature>
<evidence type="ECO:0000256" key="3">
    <source>
        <dbReference type="ARBA" id="ARBA00022448"/>
    </source>
</evidence>
<keyword evidence="6 14" id="KW-1133">Transmembrane helix</keyword>
<evidence type="ECO:0000256" key="10">
    <source>
        <dbReference type="ARBA" id="ARBA00023180"/>
    </source>
</evidence>
<keyword evidence="10" id="KW-0325">Glycoprotein</keyword>
<dbReference type="GO" id="GO:0009611">
    <property type="term" value="P:response to wounding"/>
    <property type="evidence" value="ECO:0007669"/>
    <property type="project" value="UniProtKB-ARBA"/>
</dbReference>
<keyword evidence="5 15" id="KW-0732">Signal</keyword>
<dbReference type="Pfam" id="PF10613">
    <property type="entry name" value="Lig_chan-Glu_bd"/>
    <property type="match status" value="1"/>
</dbReference>
<keyword evidence="7 13" id="KW-0406">Ion transport</keyword>
<dbReference type="SUPFAM" id="SSF53850">
    <property type="entry name" value="Periplasmic binding protein-like II"/>
    <property type="match status" value="1"/>
</dbReference>
<evidence type="ECO:0000256" key="12">
    <source>
        <dbReference type="ARBA" id="ARBA00023303"/>
    </source>
</evidence>
<comment type="subcellular location">
    <subcellularLocation>
        <location evidence="1">Membrane</location>
        <topology evidence="1">Multi-pass membrane protein</topology>
    </subcellularLocation>
</comment>
<dbReference type="InterPro" id="IPR001320">
    <property type="entry name" value="Iontro_rcpt_C"/>
</dbReference>
<evidence type="ECO:0000256" key="14">
    <source>
        <dbReference type="SAM" id="Phobius"/>
    </source>
</evidence>
<evidence type="ECO:0000256" key="1">
    <source>
        <dbReference type="ARBA" id="ARBA00004141"/>
    </source>
</evidence>
<dbReference type="GO" id="GO:1901701">
    <property type="term" value="P:cellular response to oxygen-containing compound"/>
    <property type="evidence" value="ECO:0007669"/>
    <property type="project" value="UniProtKB-ARBA"/>
</dbReference>
<dbReference type="FunFam" id="1.10.287.70:FF:000037">
    <property type="entry name" value="Glutamate receptor"/>
    <property type="match status" value="1"/>
</dbReference>
<feature type="transmembrane region" description="Helical" evidence="14">
    <location>
        <begin position="835"/>
        <end position="857"/>
    </location>
</feature>
<dbReference type="FunFam" id="3.40.190.10:FF:000054">
    <property type="entry name" value="Glutamate receptor"/>
    <property type="match status" value="1"/>
</dbReference>
<keyword evidence="4 14" id="KW-0812">Transmembrane</keyword>
<keyword evidence="18" id="KW-1185">Reference proteome</keyword>
<evidence type="ECO:0000256" key="8">
    <source>
        <dbReference type="ARBA" id="ARBA00023136"/>
    </source>
</evidence>
<dbReference type="Gene3D" id="1.10.287.70">
    <property type="match status" value="1"/>
</dbReference>